<dbReference type="InterPro" id="IPR004662">
    <property type="entry name" value="AcgluKinase_fam"/>
</dbReference>
<dbReference type="EMBL" id="UINC01013350">
    <property type="protein sequence ID" value="SVA57742.1"/>
    <property type="molecule type" value="Genomic_DNA"/>
</dbReference>
<comment type="pathway">
    <text evidence="1">Amino-acid biosynthesis; L-arginine biosynthesis; N(2)-acetyl-L-ornithine from L-glutamate: step 2/4.</text>
</comment>
<keyword evidence="8" id="KW-0067">ATP-binding</keyword>
<dbReference type="Gene3D" id="3.40.1160.10">
    <property type="entry name" value="Acetylglutamate kinase-like"/>
    <property type="match status" value="1"/>
</dbReference>
<evidence type="ECO:0000256" key="6">
    <source>
        <dbReference type="ARBA" id="ARBA00022741"/>
    </source>
</evidence>
<dbReference type="Pfam" id="PF00696">
    <property type="entry name" value="AA_kinase"/>
    <property type="match status" value="1"/>
</dbReference>
<feature type="domain" description="Aspartate/glutamate/uridylate kinase" evidence="9">
    <location>
        <begin position="25"/>
        <end position="261"/>
    </location>
</feature>
<dbReference type="NCBIfam" id="TIGR00761">
    <property type="entry name" value="argB"/>
    <property type="match status" value="1"/>
</dbReference>
<dbReference type="InterPro" id="IPR037528">
    <property type="entry name" value="ArgB"/>
</dbReference>
<proteinExistence type="inferred from homology"/>
<evidence type="ECO:0000256" key="3">
    <source>
        <dbReference type="ARBA" id="ARBA00022571"/>
    </source>
</evidence>
<dbReference type="EC" id="2.7.2.8" evidence="2"/>
<dbReference type="AlphaFoldDB" id="A0A381WZH3"/>
<gene>
    <name evidence="10" type="ORF">METZ01_LOCUS110596</name>
</gene>
<keyword evidence="7" id="KW-0418">Kinase</keyword>
<dbReference type="GO" id="GO:0003991">
    <property type="term" value="F:acetylglutamate kinase activity"/>
    <property type="evidence" value="ECO:0007669"/>
    <property type="project" value="UniProtKB-EC"/>
</dbReference>
<dbReference type="InterPro" id="IPR001048">
    <property type="entry name" value="Asp/Glu/Uridylate_kinase"/>
</dbReference>
<protein>
    <recommendedName>
        <fullName evidence="2">acetylglutamate kinase</fullName>
        <ecNumber evidence="2">2.7.2.8</ecNumber>
    </recommendedName>
</protein>
<dbReference type="FunFam" id="3.40.1160.10:FF:000004">
    <property type="entry name" value="Acetylglutamate kinase"/>
    <property type="match status" value="1"/>
</dbReference>
<evidence type="ECO:0000313" key="10">
    <source>
        <dbReference type="EMBL" id="SVA57742.1"/>
    </source>
</evidence>
<dbReference type="InterPro" id="IPR041727">
    <property type="entry name" value="NAGK-C"/>
</dbReference>
<sequence>MASFTKEKKNLLLEALSYIKRFNGKIVVIKYGGAAMIEEQLKHDFAQDIVLLQSLGMLPVIVHGGGPEVSKAMEQLGQEVSFIDGLRVTSSENLKVAEMVLSGTINKEIIAHLNTFGGKAVGVSGKDGLLIEARKKAHEGGVDLGFVGEIESVNPELLLVLLKQDFLPVVSPIGLGKDGITYNINADTTASRIAVSLGAYKIIFMSDVDGVLEKGKLRGQLSAREAENLIKQNVIGGGMAPKVEAGLFCVKNGVESAQIINGTDPHSVIAELFTDQGIGTKIVI</sequence>
<dbReference type="GO" id="GO:0005524">
    <property type="term" value="F:ATP binding"/>
    <property type="evidence" value="ECO:0007669"/>
    <property type="project" value="UniProtKB-KW"/>
</dbReference>
<dbReference type="PIRSF" id="PIRSF000728">
    <property type="entry name" value="NAGK"/>
    <property type="match status" value="1"/>
</dbReference>
<evidence type="ECO:0000256" key="1">
    <source>
        <dbReference type="ARBA" id="ARBA00004828"/>
    </source>
</evidence>
<accession>A0A381WZH3</accession>
<dbReference type="SUPFAM" id="SSF53633">
    <property type="entry name" value="Carbamate kinase-like"/>
    <property type="match status" value="1"/>
</dbReference>
<dbReference type="PANTHER" id="PTHR23342:SF0">
    <property type="entry name" value="N-ACETYLGLUTAMATE SYNTHASE, MITOCHONDRIAL"/>
    <property type="match status" value="1"/>
</dbReference>
<evidence type="ECO:0000259" key="9">
    <source>
        <dbReference type="Pfam" id="PF00696"/>
    </source>
</evidence>
<keyword evidence="5" id="KW-0808">Transferase</keyword>
<keyword evidence="3" id="KW-0055">Arginine biosynthesis</keyword>
<reference evidence="10" key="1">
    <citation type="submission" date="2018-05" db="EMBL/GenBank/DDBJ databases">
        <authorList>
            <person name="Lanie J.A."/>
            <person name="Ng W.-L."/>
            <person name="Kazmierczak K.M."/>
            <person name="Andrzejewski T.M."/>
            <person name="Davidsen T.M."/>
            <person name="Wayne K.J."/>
            <person name="Tettelin H."/>
            <person name="Glass J.I."/>
            <person name="Rusch D."/>
            <person name="Podicherti R."/>
            <person name="Tsui H.-C.T."/>
            <person name="Winkler M.E."/>
        </authorList>
    </citation>
    <scope>NUCLEOTIDE SEQUENCE</scope>
</reference>
<dbReference type="GO" id="GO:0005737">
    <property type="term" value="C:cytoplasm"/>
    <property type="evidence" value="ECO:0007669"/>
    <property type="project" value="InterPro"/>
</dbReference>
<name>A0A381WZH3_9ZZZZ</name>
<keyword evidence="4" id="KW-0028">Amino-acid biosynthesis</keyword>
<dbReference type="InterPro" id="IPR036393">
    <property type="entry name" value="AceGlu_kinase-like_sf"/>
</dbReference>
<dbReference type="CDD" id="cd04250">
    <property type="entry name" value="AAK_NAGK-C"/>
    <property type="match status" value="1"/>
</dbReference>
<dbReference type="GO" id="GO:0006526">
    <property type="term" value="P:L-arginine biosynthetic process"/>
    <property type="evidence" value="ECO:0007669"/>
    <property type="project" value="UniProtKB-KW"/>
</dbReference>
<organism evidence="10">
    <name type="scientific">marine metagenome</name>
    <dbReference type="NCBI Taxonomy" id="408172"/>
    <lineage>
        <taxon>unclassified sequences</taxon>
        <taxon>metagenomes</taxon>
        <taxon>ecological metagenomes</taxon>
    </lineage>
</organism>
<dbReference type="HAMAP" id="MF_00082">
    <property type="entry name" value="ArgB"/>
    <property type="match status" value="1"/>
</dbReference>
<evidence type="ECO:0000256" key="4">
    <source>
        <dbReference type="ARBA" id="ARBA00022605"/>
    </source>
</evidence>
<dbReference type="PANTHER" id="PTHR23342">
    <property type="entry name" value="N-ACETYLGLUTAMATE SYNTHASE"/>
    <property type="match status" value="1"/>
</dbReference>
<evidence type="ECO:0000256" key="7">
    <source>
        <dbReference type="ARBA" id="ARBA00022777"/>
    </source>
</evidence>
<evidence type="ECO:0000256" key="2">
    <source>
        <dbReference type="ARBA" id="ARBA00013065"/>
    </source>
</evidence>
<evidence type="ECO:0000256" key="8">
    <source>
        <dbReference type="ARBA" id="ARBA00022840"/>
    </source>
</evidence>
<evidence type="ECO:0000256" key="5">
    <source>
        <dbReference type="ARBA" id="ARBA00022679"/>
    </source>
</evidence>
<keyword evidence="6" id="KW-0547">Nucleotide-binding</keyword>